<dbReference type="InterPro" id="IPR012373">
    <property type="entry name" value="Ferrdict_sens_TM"/>
</dbReference>
<keyword evidence="2" id="KW-0812">Transmembrane</keyword>
<accession>S5XUB0</accession>
<dbReference type="RefSeq" id="WP_020950430.1">
    <property type="nucleotide sequence ID" value="NC_022041.1"/>
</dbReference>
<organism evidence="2 3">
    <name type="scientific">Paracoccus aminophilus JCM 7686</name>
    <dbReference type="NCBI Taxonomy" id="1367847"/>
    <lineage>
        <taxon>Bacteria</taxon>
        <taxon>Pseudomonadati</taxon>
        <taxon>Pseudomonadota</taxon>
        <taxon>Alphaproteobacteria</taxon>
        <taxon>Rhodobacterales</taxon>
        <taxon>Paracoccaceae</taxon>
        <taxon>Paracoccus</taxon>
    </lineage>
</organism>
<name>S5XUB0_PARAH</name>
<reference evidence="2 3" key="1">
    <citation type="journal article" date="2014" name="BMC Genomics">
        <title>Architecture and functions of a multipartite genome of the methylotrophic bacterium Paracoccus aminophilus JCM 7686, containing primary and secondary chromids.</title>
        <authorList>
            <person name="Dziewit L."/>
            <person name="Czarnecki J."/>
            <person name="Wibberg D."/>
            <person name="Radlinska M."/>
            <person name="Mrozek P."/>
            <person name="Szymczak M."/>
            <person name="Schluter A."/>
            <person name="Puhler A."/>
            <person name="Bartosik D."/>
        </authorList>
    </citation>
    <scope>NUCLEOTIDE SEQUENCE [LARGE SCALE GENOMIC DNA]</scope>
    <source>
        <strain evidence="2">JCM 7686</strain>
    </source>
</reference>
<dbReference type="PANTHER" id="PTHR30273:SF2">
    <property type="entry name" value="PROTEIN FECR"/>
    <property type="match status" value="1"/>
</dbReference>
<dbReference type="GO" id="GO:0016989">
    <property type="term" value="F:sigma factor antagonist activity"/>
    <property type="evidence" value="ECO:0007669"/>
    <property type="project" value="TreeGrafter"/>
</dbReference>
<evidence type="ECO:0000313" key="3">
    <source>
        <dbReference type="Proteomes" id="UP000015480"/>
    </source>
</evidence>
<dbReference type="PIRSF" id="PIRSF018266">
    <property type="entry name" value="FecR"/>
    <property type="match status" value="1"/>
</dbReference>
<dbReference type="EMBL" id="CP006650">
    <property type="protein sequence ID" value="AGT08792.1"/>
    <property type="molecule type" value="Genomic_DNA"/>
</dbReference>
<dbReference type="PATRIC" id="fig|1367847.3.peg.1672"/>
<evidence type="ECO:0000313" key="2">
    <source>
        <dbReference type="EMBL" id="AGT08792.1"/>
    </source>
</evidence>
<dbReference type="KEGG" id="pami:JCM7686_1691"/>
<sequence length="315" mass="32872">MAAFSLTARLLDEAIDLMIRRQTSPDSAVLARQIAAWCAQSPDHARIWARVAEAHGRSGAALGSAFGDAPRALSRRNFLIGGAGLGAASMGALGWPKLRLYLLADHLTTTAELLPLDLPGAGQMTLGPASAIAYLDGADAPGVRLLRGMGWFNLDDLPATAPPFTLRAGEVAIRGRRAAFEASEDAGLVNLAVASGEVQVLAPRLPAPMSLTSGGWLRLNPQGGAIESGQRDASLAGAWQDGLILAEAAPLNVLVARIARWLPGRVVLADSAIARIRVSGVFDMSDPERALDAAVRPTGGKLRRMSSLLTVISSV</sequence>
<dbReference type="Pfam" id="PF16220">
    <property type="entry name" value="DUF4880"/>
    <property type="match status" value="1"/>
</dbReference>
<dbReference type="InterPro" id="IPR032623">
    <property type="entry name" value="FecR_N"/>
</dbReference>
<keyword evidence="3" id="KW-1185">Reference proteome</keyword>
<dbReference type="Proteomes" id="UP000015480">
    <property type="component" value="Chromosome"/>
</dbReference>
<dbReference type="STRING" id="1367847.JCM7686_1691"/>
<proteinExistence type="predicted"/>
<dbReference type="eggNOG" id="COG3712">
    <property type="taxonomic scope" value="Bacteria"/>
</dbReference>
<feature type="domain" description="FecR N-terminal" evidence="1">
    <location>
        <begin position="12"/>
        <end position="52"/>
    </location>
</feature>
<dbReference type="HOGENOM" id="CLU_050192_0_1_5"/>
<dbReference type="AlphaFoldDB" id="S5XUB0"/>
<protein>
    <submittedName>
        <fullName evidence="2">Transmembrane sensor</fullName>
    </submittedName>
</protein>
<dbReference type="OrthoDB" id="9798846at2"/>
<gene>
    <name evidence="2" type="ORF">JCM7686_1691</name>
</gene>
<dbReference type="PANTHER" id="PTHR30273">
    <property type="entry name" value="PERIPLASMIC SIGNAL SENSOR AND SIGMA FACTOR ACTIVATOR FECR-RELATED"/>
    <property type="match status" value="1"/>
</dbReference>
<evidence type="ECO:0000259" key="1">
    <source>
        <dbReference type="Pfam" id="PF16220"/>
    </source>
</evidence>
<keyword evidence="2" id="KW-0472">Membrane</keyword>